<dbReference type="PANTHER" id="PTHR42803">
    <property type="entry name" value="ACYL-COA DEHYDROGENASE"/>
    <property type="match status" value="1"/>
</dbReference>
<dbReference type="InterPro" id="IPR013786">
    <property type="entry name" value="AcylCoA_DH/ox_N"/>
</dbReference>
<dbReference type="InterPro" id="IPR046373">
    <property type="entry name" value="Acyl-CoA_Oxase/DH_mid-dom_sf"/>
</dbReference>
<dbReference type="EMBL" id="QZKU01000065">
    <property type="protein sequence ID" value="RJP21697.1"/>
    <property type="molecule type" value="Genomic_DNA"/>
</dbReference>
<dbReference type="InterPro" id="IPR009075">
    <property type="entry name" value="AcylCo_DH/oxidase_C"/>
</dbReference>
<gene>
    <name evidence="11" type="ORF">C4520_09235</name>
</gene>
<evidence type="ECO:0000259" key="9">
    <source>
        <dbReference type="Pfam" id="PF02771"/>
    </source>
</evidence>
<dbReference type="InterPro" id="IPR006091">
    <property type="entry name" value="Acyl-CoA_Oxase/DH_mid-dom"/>
</dbReference>
<dbReference type="GO" id="GO:0005886">
    <property type="term" value="C:plasma membrane"/>
    <property type="evidence" value="ECO:0007669"/>
    <property type="project" value="TreeGrafter"/>
</dbReference>
<dbReference type="Gene3D" id="1.10.540.10">
    <property type="entry name" value="Acyl-CoA dehydrogenase/oxidase, N-terminal domain"/>
    <property type="match status" value="1"/>
</dbReference>
<dbReference type="GO" id="GO:0050660">
    <property type="term" value="F:flavin adenine dinucleotide binding"/>
    <property type="evidence" value="ECO:0007669"/>
    <property type="project" value="InterPro"/>
</dbReference>
<evidence type="ECO:0000259" key="10">
    <source>
        <dbReference type="Pfam" id="PF12806"/>
    </source>
</evidence>
<dbReference type="AlphaFoldDB" id="A0A3A4NMJ3"/>
<reference evidence="11 12" key="1">
    <citation type="journal article" date="2017" name="ISME J.">
        <title>Energy and carbon metabolisms in a deep terrestrial subsurface fluid microbial community.</title>
        <authorList>
            <person name="Momper L."/>
            <person name="Jungbluth S.P."/>
            <person name="Lee M.D."/>
            <person name="Amend J.P."/>
        </authorList>
    </citation>
    <scope>NUCLEOTIDE SEQUENCE [LARGE SCALE GENOMIC DNA]</scope>
    <source>
        <strain evidence="11">SURF_5</strain>
    </source>
</reference>
<evidence type="ECO:0000256" key="6">
    <source>
        <dbReference type="RuleBase" id="RU362125"/>
    </source>
</evidence>
<dbReference type="Pfam" id="PF02771">
    <property type="entry name" value="Acyl-CoA_dh_N"/>
    <property type="match status" value="1"/>
</dbReference>
<dbReference type="Pfam" id="PF00441">
    <property type="entry name" value="Acyl-CoA_dh_1"/>
    <property type="match status" value="1"/>
</dbReference>
<evidence type="ECO:0000256" key="2">
    <source>
        <dbReference type="ARBA" id="ARBA00009347"/>
    </source>
</evidence>
<organism evidence="11 12">
    <name type="scientific">Abyssobacteria bacterium (strain SURF_5)</name>
    <dbReference type="NCBI Taxonomy" id="2093360"/>
    <lineage>
        <taxon>Bacteria</taxon>
        <taxon>Pseudomonadati</taxon>
        <taxon>Candidatus Hydrogenedentota</taxon>
        <taxon>Candidatus Abyssobacteria</taxon>
    </lineage>
</organism>
<evidence type="ECO:0000256" key="3">
    <source>
        <dbReference type="ARBA" id="ARBA00022630"/>
    </source>
</evidence>
<evidence type="ECO:0000313" key="12">
    <source>
        <dbReference type="Proteomes" id="UP000265882"/>
    </source>
</evidence>
<evidence type="ECO:0000256" key="5">
    <source>
        <dbReference type="ARBA" id="ARBA00023002"/>
    </source>
</evidence>
<evidence type="ECO:0000256" key="4">
    <source>
        <dbReference type="ARBA" id="ARBA00022827"/>
    </source>
</evidence>
<dbReference type="InterPro" id="IPR052166">
    <property type="entry name" value="Diverse_Acyl-CoA_DH"/>
</dbReference>
<dbReference type="InterPro" id="IPR037069">
    <property type="entry name" value="AcylCoA_DH/ox_N_sf"/>
</dbReference>
<keyword evidence="4 6" id="KW-0274">FAD</keyword>
<evidence type="ECO:0000313" key="11">
    <source>
        <dbReference type="EMBL" id="RJP21697.1"/>
    </source>
</evidence>
<keyword evidence="3 6" id="KW-0285">Flavoprotein</keyword>
<feature type="domain" description="Acyl-CoA oxidase/dehydrogenase middle" evidence="8">
    <location>
        <begin position="163"/>
        <end position="269"/>
    </location>
</feature>
<dbReference type="GO" id="GO:0016627">
    <property type="term" value="F:oxidoreductase activity, acting on the CH-CH group of donors"/>
    <property type="evidence" value="ECO:0007669"/>
    <property type="project" value="InterPro"/>
</dbReference>
<comment type="cofactor">
    <cofactor evidence="1 6">
        <name>FAD</name>
        <dbReference type="ChEBI" id="CHEBI:57692"/>
    </cofactor>
</comment>
<dbReference type="SUPFAM" id="SSF47203">
    <property type="entry name" value="Acyl-CoA dehydrogenase C-terminal domain-like"/>
    <property type="match status" value="1"/>
</dbReference>
<dbReference type="InterPro" id="IPR036250">
    <property type="entry name" value="AcylCo_DH-like_C"/>
</dbReference>
<dbReference type="Proteomes" id="UP000265882">
    <property type="component" value="Unassembled WGS sequence"/>
</dbReference>
<dbReference type="Pfam" id="PF12806">
    <property type="entry name" value="Acyl-CoA_dh_C"/>
    <property type="match status" value="1"/>
</dbReference>
<evidence type="ECO:0000259" key="7">
    <source>
        <dbReference type="Pfam" id="PF00441"/>
    </source>
</evidence>
<sequence length="607" mass="66862">MGNNYYRINKRDIDFIMNEQLRVEQLCELEKYKDFAVEDFDMIITEAIKFAQEVLGPMNQDADRDGAKYDKGVVKAPEYFHKAYKLACENGWIAMSNSQEWGGQGLPTVVAMSAGEILTGACTSFMLYFPGPGVAHMVENFGPQYLRELFCEKLYTGEWGGTMCLTEPGAGTALGDLRTSAKKDGDTYLISGTKCFITSGDHDLTPNIIHGVLARVEGGPAGTKGITQFIVPKYWVNKDGSVGDFNNVTCAGIEKKMGIKASATCVLNFGESGPCRGYLLGDAENQGMKQMFQMMNEARITTGLQGIALAAAAYENAVQYTQERIQGVHVSQMRDPNAPRVPIIKHSDVRRMLLFQKGFIEGMRAFAYRLAMFEDLAHAHPDAEKKSYYQGFVDLMTPIIKAYCSDMGFESASMAMQCYGGYGYCQEYPVEQYCRDSRIAMIFEGTNFVQSADLIGRKLNIGGGILMQNYMAYLDEFIGGLKGDGEVGKMAEQLDAAKNTLLETTMKIGGIAMEGDLDYVMSVSTRYLHMFGEIVIARELIEQAAIAAEKIKSVASDSQDYAFYSGKIHSAKFFVNNVLPGVEMKAKVIANGDRSCIEIPDAGFSLA</sequence>
<proteinExistence type="inferred from homology"/>
<accession>A0A3A4NMJ3</accession>
<dbReference type="SUPFAM" id="SSF56645">
    <property type="entry name" value="Acyl-CoA dehydrogenase NM domain-like"/>
    <property type="match status" value="1"/>
</dbReference>
<dbReference type="Gene3D" id="2.40.110.10">
    <property type="entry name" value="Butyryl-CoA Dehydrogenase, subunit A, domain 2"/>
    <property type="match status" value="1"/>
</dbReference>
<feature type="domain" description="Acyl-CoA dehydrogenase/oxidase N-terminal" evidence="9">
    <location>
        <begin position="39"/>
        <end position="158"/>
    </location>
</feature>
<feature type="domain" description="Acyl-CoA dehydrogenase/oxidase C-terminal" evidence="7">
    <location>
        <begin position="285"/>
        <end position="452"/>
    </location>
</feature>
<dbReference type="InterPro" id="IPR009100">
    <property type="entry name" value="AcylCoA_DH/oxidase_NM_dom_sf"/>
</dbReference>
<keyword evidence="5 6" id="KW-0560">Oxidoreductase</keyword>
<evidence type="ECO:0000259" key="8">
    <source>
        <dbReference type="Pfam" id="PF02770"/>
    </source>
</evidence>
<evidence type="ECO:0000256" key="1">
    <source>
        <dbReference type="ARBA" id="ARBA00001974"/>
    </source>
</evidence>
<comment type="caution">
    <text evidence="11">The sequence shown here is derived from an EMBL/GenBank/DDBJ whole genome shotgun (WGS) entry which is preliminary data.</text>
</comment>
<feature type="domain" description="Acetyl-CoA dehydrogenase-like C-terminal" evidence="10">
    <location>
        <begin position="478"/>
        <end position="600"/>
    </location>
</feature>
<comment type="similarity">
    <text evidence="2 6">Belongs to the acyl-CoA dehydrogenase family.</text>
</comment>
<protein>
    <submittedName>
        <fullName evidence="11">Acyl-CoA dehydrogenase</fullName>
    </submittedName>
</protein>
<name>A0A3A4NMJ3_ABYX5</name>
<dbReference type="PANTHER" id="PTHR42803:SF1">
    <property type="entry name" value="BROAD-SPECIFICITY LINEAR ACYL-COA DEHYDROGENASE FADE5"/>
    <property type="match status" value="1"/>
</dbReference>
<dbReference type="Gene3D" id="1.20.140.10">
    <property type="entry name" value="Butyryl-CoA Dehydrogenase, subunit A, domain 3"/>
    <property type="match status" value="1"/>
</dbReference>
<dbReference type="InterPro" id="IPR025878">
    <property type="entry name" value="Acyl-CoA_dh-like_C_dom"/>
</dbReference>
<dbReference type="Pfam" id="PF02770">
    <property type="entry name" value="Acyl-CoA_dh_M"/>
    <property type="match status" value="1"/>
</dbReference>